<proteinExistence type="predicted"/>
<evidence type="ECO:0000313" key="2">
    <source>
        <dbReference type="EMBL" id="KAF0688589.1"/>
    </source>
</evidence>
<accession>A0A6A4Y045</accession>
<comment type="caution">
    <text evidence="2">The sequence shown here is derived from an EMBL/GenBank/DDBJ whole genome shotgun (WGS) entry which is preliminary data.</text>
</comment>
<keyword evidence="1" id="KW-1133">Transmembrane helix</keyword>
<sequence length="436" mass="47813">MPSSPVRVIPVQSRDKYLEARPDGPVDHQLSLGRSRLATVIGFCYMTLTVCCSSWYLVIVSPYLVNDLWMPAFNSTGIQTYLGDVVHLRHNLGQTGTVDGASPQSTLFKDYAGPDTLLTLPYAAPRQALLDNIPFDGAIQVMRNVSLDTWFGYRIPYCWVDFAKQFELAHTAARQQRCAATDAANAAVVLEALLRNYLPNDIVTWDGFADLNALLLTSLPQVDAVAGPAWVRSILNRTSPLATIADEVAAWRSHRLTRFTLQLQTNFAPRLDDSILLIDALGTTHMFTINAIAPSSDDVVTYATFWASYNLLSDLAQAVSFNCSLVRGSPNDASALGLSWDTDIFFAGTQGFPGLDLLRANVGPLGSMDIRMIAVPPALATYFLSFRQVLYDYIQQDSNMQQTHAGLLEPVVDPAPAAWSNATYLFFGGSPLCPMQ</sequence>
<feature type="transmembrane region" description="Helical" evidence="1">
    <location>
        <begin position="37"/>
        <end position="58"/>
    </location>
</feature>
<feature type="non-terminal residue" evidence="2">
    <location>
        <position position="436"/>
    </location>
</feature>
<reference evidence="2" key="1">
    <citation type="submission" date="2019-06" db="EMBL/GenBank/DDBJ databases">
        <title>Genomics analysis of Aphanomyces spp. identifies a new class of oomycete effector associated with host adaptation.</title>
        <authorList>
            <person name="Gaulin E."/>
        </authorList>
    </citation>
    <scope>NUCLEOTIDE SEQUENCE</scope>
    <source>
        <strain evidence="2">CBS 578.67</strain>
    </source>
</reference>
<organism evidence="2">
    <name type="scientific">Aphanomyces stellatus</name>
    <dbReference type="NCBI Taxonomy" id="120398"/>
    <lineage>
        <taxon>Eukaryota</taxon>
        <taxon>Sar</taxon>
        <taxon>Stramenopiles</taxon>
        <taxon>Oomycota</taxon>
        <taxon>Saprolegniomycetes</taxon>
        <taxon>Saprolegniales</taxon>
        <taxon>Verrucalvaceae</taxon>
        <taxon>Aphanomyces</taxon>
    </lineage>
</organism>
<protein>
    <submittedName>
        <fullName evidence="2">Uncharacterized protein</fullName>
    </submittedName>
</protein>
<keyword evidence="1" id="KW-0812">Transmembrane</keyword>
<gene>
    <name evidence="2" type="ORF">As57867_019769</name>
</gene>
<evidence type="ECO:0000256" key="1">
    <source>
        <dbReference type="SAM" id="Phobius"/>
    </source>
</evidence>
<name>A0A6A4Y045_9STRA</name>
<dbReference type="EMBL" id="VJMH01006715">
    <property type="protein sequence ID" value="KAF0688589.1"/>
    <property type="molecule type" value="Genomic_DNA"/>
</dbReference>
<keyword evidence="1" id="KW-0472">Membrane</keyword>
<dbReference type="AlphaFoldDB" id="A0A6A4Y045"/>